<dbReference type="EMBL" id="JYGM01000001">
    <property type="protein sequence ID" value="KJQ65387.1"/>
    <property type="molecule type" value="Genomic_DNA"/>
</dbReference>
<evidence type="ECO:0000256" key="1">
    <source>
        <dbReference type="SAM" id="Phobius"/>
    </source>
</evidence>
<feature type="transmembrane region" description="Helical" evidence="1">
    <location>
        <begin position="112"/>
        <end position="132"/>
    </location>
</feature>
<comment type="caution">
    <text evidence="2">The sequence shown here is derived from an EMBL/GenBank/DDBJ whole genome shotgun (WGS) entry which is preliminary data.</text>
</comment>
<dbReference type="Proteomes" id="UP000033657">
    <property type="component" value="Unassembled WGS sequence"/>
</dbReference>
<keyword evidence="1" id="KW-1133">Transmembrane helix</keyword>
<dbReference type="PANTHER" id="PTHR37305:SF1">
    <property type="entry name" value="MEMBRANE PROTEIN"/>
    <property type="match status" value="1"/>
</dbReference>
<organism evidence="2 3">
    <name type="scientific">Streptococcus oralis subsp. oralis</name>
    <dbReference type="NCBI Taxonomy" id="1891914"/>
    <lineage>
        <taxon>Bacteria</taxon>
        <taxon>Bacillati</taxon>
        <taxon>Bacillota</taxon>
        <taxon>Bacilli</taxon>
        <taxon>Lactobacillales</taxon>
        <taxon>Streptococcaceae</taxon>
        <taxon>Streptococcus</taxon>
    </lineage>
</organism>
<feature type="transmembrane region" description="Helical" evidence="1">
    <location>
        <begin position="73"/>
        <end position="91"/>
    </location>
</feature>
<keyword evidence="1" id="KW-0472">Membrane</keyword>
<feature type="transmembrane region" description="Helical" evidence="1">
    <location>
        <begin position="20"/>
        <end position="42"/>
    </location>
</feature>
<feature type="transmembrane region" description="Helical" evidence="1">
    <location>
        <begin position="152"/>
        <end position="175"/>
    </location>
</feature>
<sequence>MIHTIQADFYRLFRSKGFWITEFILFALMLMGATIGATGHLMSVNTTPETEFPTKGWDGIQALINASSNGSNLVFLCIVLACLVLGVDLIGKLYKNSLTVGVSRTEFFLAKSFVLASIALLQLIASLVIAFVPSTLLNGLGTMPDGFVTNLLLTISLQFLCLLAWLSIVSFILYLTHSYLAVFIGYLISSIILSMPMLVFPDIEILRYLILDFAYAMTTNSQAILYTITICVTVILFFSFSGLTVFKKKSL</sequence>
<dbReference type="AlphaFoldDB" id="A0A0F2D2Y0"/>
<name>A0A0F2D2Y0_STROR</name>
<dbReference type="PANTHER" id="PTHR37305">
    <property type="entry name" value="INTEGRAL MEMBRANE PROTEIN-RELATED"/>
    <property type="match status" value="1"/>
</dbReference>
<evidence type="ECO:0000313" key="2">
    <source>
        <dbReference type="EMBL" id="KJQ65387.1"/>
    </source>
</evidence>
<reference evidence="2 3" key="1">
    <citation type="submission" date="2015-02" db="EMBL/GenBank/DDBJ databases">
        <title>Evolution of amylase-binding proteins of oral streptococcal species.</title>
        <authorList>
            <person name="Haase E.M."/>
        </authorList>
    </citation>
    <scope>NUCLEOTIDE SEQUENCE [LARGE SCALE GENOMIC DNA]</scope>
    <source>
        <strain evidence="2 3">COL85/1862</strain>
    </source>
</reference>
<proteinExistence type="predicted"/>
<feature type="transmembrane region" description="Helical" evidence="1">
    <location>
        <begin position="182"/>
        <end position="203"/>
    </location>
</feature>
<gene>
    <name evidence="2" type="ORF">TZ87_00515</name>
</gene>
<feature type="transmembrane region" description="Helical" evidence="1">
    <location>
        <begin position="223"/>
        <end position="246"/>
    </location>
</feature>
<dbReference type="RefSeq" id="WP_045591358.1">
    <property type="nucleotide sequence ID" value="NZ_JYGM01000001.1"/>
</dbReference>
<dbReference type="PATRIC" id="fig|28037.209.peg.514"/>
<dbReference type="OrthoDB" id="3230233at2"/>
<accession>A0A0F2D2Y0</accession>
<protein>
    <submittedName>
        <fullName evidence="2">ABC-2 family transporter protein</fullName>
    </submittedName>
</protein>
<evidence type="ECO:0000313" key="3">
    <source>
        <dbReference type="Proteomes" id="UP000033657"/>
    </source>
</evidence>
<keyword evidence="1" id="KW-0812">Transmembrane</keyword>